<feature type="DNA-binding region" description="H-T-H motif" evidence="2">
    <location>
        <begin position="37"/>
        <end position="56"/>
    </location>
</feature>
<dbReference type="AlphaFoldDB" id="A0A850EWL8"/>
<name>A0A850EWL8_9BACL</name>
<evidence type="ECO:0000256" key="2">
    <source>
        <dbReference type="PROSITE-ProRule" id="PRU00335"/>
    </source>
</evidence>
<protein>
    <submittedName>
        <fullName evidence="4">TetR family transcriptional regulator</fullName>
    </submittedName>
</protein>
<dbReference type="Gene3D" id="1.10.357.10">
    <property type="entry name" value="Tetracycline Repressor, domain 2"/>
    <property type="match status" value="1"/>
</dbReference>
<dbReference type="Proteomes" id="UP000564806">
    <property type="component" value="Unassembled WGS sequence"/>
</dbReference>
<dbReference type="InterPro" id="IPR050624">
    <property type="entry name" value="HTH-type_Tx_Regulator"/>
</dbReference>
<dbReference type="Pfam" id="PF00440">
    <property type="entry name" value="TetR_N"/>
    <property type="match status" value="1"/>
</dbReference>
<dbReference type="GO" id="GO:0003677">
    <property type="term" value="F:DNA binding"/>
    <property type="evidence" value="ECO:0007669"/>
    <property type="project" value="UniProtKB-UniRule"/>
</dbReference>
<evidence type="ECO:0000313" key="5">
    <source>
        <dbReference type="Proteomes" id="UP000564806"/>
    </source>
</evidence>
<proteinExistence type="predicted"/>
<comment type="caution">
    <text evidence="4">The sequence shown here is derived from an EMBL/GenBank/DDBJ whole genome shotgun (WGS) entry which is preliminary data.</text>
</comment>
<dbReference type="SUPFAM" id="SSF46689">
    <property type="entry name" value="Homeodomain-like"/>
    <property type="match status" value="1"/>
</dbReference>
<keyword evidence="1 2" id="KW-0238">DNA-binding</keyword>
<dbReference type="PROSITE" id="PS50977">
    <property type="entry name" value="HTH_TETR_2"/>
    <property type="match status" value="1"/>
</dbReference>
<feature type="domain" description="HTH tetR-type" evidence="3">
    <location>
        <begin position="14"/>
        <end position="74"/>
    </location>
</feature>
<dbReference type="EMBL" id="JABWCS010000221">
    <property type="protein sequence ID" value="NUU64039.1"/>
    <property type="molecule type" value="Genomic_DNA"/>
</dbReference>
<evidence type="ECO:0000256" key="1">
    <source>
        <dbReference type="ARBA" id="ARBA00023125"/>
    </source>
</evidence>
<organism evidence="4 5">
    <name type="scientific">Paenibacillus agri</name>
    <dbReference type="NCBI Taxonomy" id="2744309"/>
    <lineage>
        <taxon>Bacteria</taxon>
        <taxon>Bacillati</taxon>
        <taxon>Bacillota</taxon>
        <taxon>Bacilli</taxon>
        <taxon>Bacillales</taxon>
        <taxon>Paenibacillaceae</taxon>
        <taxon>Paenibacillus</taxon>
    </lineage>
</organism>
<evidence type="ECO:0000259" key="3">
    <source>
        <dbReference type="PROSITE" id="PS50977"/>
    </source>
</evidence>
<sequence>MPSTQINHSDPRVIRTRQLIVEAFDHLLHKRDFHSITVSDISKQATINRATFYAHFTDKYALIDRFLSSTFMDFVYRRVDPNAEFSEETMKNLVISLCEYHEASNKRCMKNYDTVASLVEKNVKNQLEDFILQLMVKDCTDTDQETLEIAANMLTWSIYGTTYRWNLKRKPVLPEDFAVKILPILKGYIE</sequence>
<keyword evidence="5" id="KW-1185">Reference proteome</keyword>
<reference evidence="4" key="1">
    <citation type="submission" date="2020-06" db="EMBL/GenBank/DDBJ databases">
        <title>Paenibacillus sp. nov., isolated from soil.</title>
        <authorList>
            <person name="Seo Y.L."/>
        </authorList>
    </citation>
    <scope>NUCLEOTIDE SEQUENCE [LARGE SCALE GENOMIC DNA]</scope>
    <source>
        <strain evidence="4">JW14</strain>
    </source>
</reference>
<dbReference type="PANTHER" id="PTHR43479:SF7">
    <property type="entry name" value="TETR-FAMILY TRANSCRIPTIONAL REGULATOR"/>
    <property type="match status" value="1"/>
</dbReference>
<dbReference type="PANTHER" id="PTHR43479">
    <property type="entry name" value="ACREF/ENVCD OPERON REPRESSOR-RELATED"/>
    <property type="match status" value="1"/>
</dbReference>
<evidence type="ECO:0000313" key="4">
    <source>
        <dbReference type="EMBL" id="NUU64039.1"/>
    </source>
</evidence>
<dbReference type="InterPro" id="IPR001647">
    <property type="entry name" value="HTH_TetR"/>
</dbReference>
<accession>A0A850EWL8</accession>
<gene>
    <name evidence="4" type="ORF">HPT30_27185</name>
</gene>
<dbReference type="InterPro" id="IPR009057">
    <property type="entry name" value="Homeodomain-like_sf"/>
</dbReference>
<dbReference type="RefSeq" id="WP_175374406.1">
    <property type="nucleotide sequence ID" value="NZ_JABWCS010000221.1"/>
</dbReference>